<gene>
    <name evidence="7" type="ORF">AYBTSS11_LOCUS7795</name>
</gene>
<dbReference type="AlphaFoldDB" id="A0AA86VGS9"/>
<dbReference type="Pfam" id="PF00319">
    <property type="entry name" value="SRF-TF"/>
    <property type="match status" value="1"/>
</dbReference>
<dbReference type="GO" id="GO:0000978">
    <property type="term" value="F:RNA polymerase II cis-regulatory region sequence-specific DNA binding"/>
    <property type="evidence" value="ECO:0007669"/>
    <property type="project" value="TreeGrafter"/>
</dbReference>
<organism evidence="7 8">
    <name type="scientific">Sphenostylis stenocarpa</name>
    <dbReference type="NCBI Taxonomy" id="92480"/>
    <lineage>
        <taxon>Eukaryota</taxon>
        <taxon>Viridiplantae</taxon>
        <taxon>Streptophyta</taxon>
        <taxon>Embryophyta</taxon>
        <taxon>Tracheophyta</taxon>
        <taxon>Spermatophyta</taxon>
        <taxon>Magnoliopsida</taxon>
        <taxon>eudicotyledons</taxon>
        <taxon>Gunneridae</taxon>
        <taxon>Pentapetalae</taxon>
        <taxon>rosids</taxon>
        <taxon>fabids</taxon>
        <taxon>Fabales</taxon>
        <taxon>Fabaceae</taxon>
        <taxon>Papilionoideae</taxon>
        <taxon>50 kb inversion clade</taxon>
        <taxon>NPAAA clade</taxon>
        <taxon>indigoferoid/millettioid clade</taxon>
        <taxon>Phaseoleae</taxon>
        <taxon>Sphenostylis</taxon>
    </lineage>
</organism>
<dbReference type="GO" id="GO:0045944">
    <property type="term" value="P:positive regulation of transcription by RNA polymerase II"/>
    <property type="evidence" value="ECO:0007669"/>
    <property type="project" value="InterPro"/>
</dbReference>
<evidence type="ECO:0000259" key="6">
    <source>
        <dbReference type="PROSITE" id="PS50066"/>
    </source>
</evidence>
<dbReference type="InterPro" id="IPR036879">
    <property type="entry name" value="TF_MADSbox_sf"/>
</dbReference>
<dbReference type="SMART" id="SM00432">
    <property type="entry name" value="MADS"/>
    <property type="match status" value="1"/>
</dbReference>
<evidence type="ECO:0000256" key="1">
    <source>
        <dbReference type="ARBA" id="ARBA00004123"/>
    </source>
</evidence>
<dbReference type="FunFam" id="3.40.1810.10:FF:000006">
    <property type="entry name" value="Agamous-like MADS-box protein AGL62"/>
    <property type="match status" value="1"/>
</dbReference>
<reference evidence="7" key="1">
    <citation type="submission" date="2023-10" db="EMBL/GenBank/DDBJ databases">
        <authorList>
            <person name="Domelevo Entfellner J.-B."/>
        </authorList>
    </citation>
    <scope>NUCLEOTIDE SEQUENCE</scope>
</reference>
<feature type="domain" description="MADS-box" evidence="6">
    <location>
        <begin position="1"/>
        <end position="61"/>
    </location>
</feature>
<evidence type="ECO:0000313" key="7">
    <source>
        <dbReference type="EMBL" id="CAJ1937040.1"/>
    </source>
</evidence>
<evidence type="ECO:0000256" key="2">
    <source>
        <dbReference type="ARBA" id="ARBA00023015"/>
    </source>
</evidence>
<evidence type="ECO:0000256" key="5">
    <source>
        <dbReference type="ARBA" id="ARBA00023242"/>
    </source>
</evidence>
<dbReference type="InterPro" id="IPR002100">
    <property type="entry name" value="TF_MADSbox"/>
</dbReference>
<dbReference type="Proteomes" id="UP001189624">
    <property type="component" value="Chromosome 3"/>
</dbReference>
<keyword evidence="3" id="KW-0238">DNA-binding</keyword>
<evidence type="ECO:0000313" key="8">
    <source>
        <dbReference type="Proteomes" id="UP001189624"/>
    </source>
</evidence>
<evidence type="ECO:0000256" key="3">
    <source>
        <dbReference type="ARBA" id="ARBA00023125"/>
    </source>
</evidence>
<dbReference type="PRINTS" id="PR00404">
    <property type="entry name" value="MADSDOMAIN"/>
</dbReference>
<dbReference type="Gene3D" id="3.40.1810.10">
    <property type="entry name" value="Transcription factor, MADS-box"/>
    <property type="match status" value="1"/>
</dbReference>
<keyword evidence="8" id="KW-1185">Reference proteome</keyword>
<dbReference type="Gramene" id="rna-AYBTSS11_LOCUS7795">
    <property type="protein sequence ID" value="CAJ1937040.1"/>
    <property type="gene ID" value="gene-AYBTSS11_LOCUS7795"/>
</dbReference>
<protein>
    <recommendedName>
        <fullName evidence="6">MADS-box domain-containing protein</fullName>
    </recommendedName>
</protein>
<dbReference type="InterPro" id="IPR033896">
    <property type="entry name" value="MEF2-like_N"/>
</dbReference>
<dbReference type="GO" id="GO:0000981">
    <property type="term" value="F:DNA-binding transcription factor activity, RNA polymerase II-specific"/>
    <property type="evidence" value="ECO:0007669"/>
    <property type="project" value="TreeGrafter"/>
</dbReference>
<dbReference type="PROSITE" id="PS50066">
    <property type="entry name" value="MADS_BOX_2"/>
    <property type="match status" value="1"/>
</dbReference>
<proteinExistence type="predicted"/>
<dbReference type="PANTHER" id="PTHR11945">
    <property type="entry name" value="MADS BOX PROTEIN"/>
    <property type="match status" value="1"/>
</dbReference>
<keyword evidence="4" id="KW-0804">Transcription</keyword>
<dbReference type="CDD" id="cd00265">
    <property type="entry name" value="MADS_MEF2_like"/>
    <property type="match status" value="1"/>
</dbReference>
<keyword evidence="2" id="KW-0805">Transcription regulation</keyword>
<dbReference type="GO" id="GO:0005634">
    <property type="term" value="C:nucleus"/>
    <property type="evidence" value="ECO:0007669"/>
    <property type="project" value="UniProtKB-SubCell"/>
</dbReference>
<name>A0AA86VGS9_9FABA</name>
<evidence type="ECO:0000256" key="4">
    <source>
        <dbReference type="ARBA" id="ARBA00023163"/>
    </source>
</evidence>
<dbReference type="GO" id="GO:0046983">
    <property type="term" value="F:protein dimerization activity"/>
    <property type="evidence" value="ECO:0007669"/>
    <property type="project" value="InterPro"/>
</dbReference>
<dbReference type="EMBL" id="OY731400">
    <property type="protein sequence ID" value="CAJ1937040.1"/>
    <property type="molecule type" value="Genomic_DNA"/>
</dbReference>
<dbReference type="PANTHER" id="PTHR11945:SF229">
    <property type="entry name" value="AGAMOUS-LIKE 55-RELATED"/>
    <property type="match status" value="1"/>
</dbReference>
<sequence>MGRRKIDISEVKDANNKQVTFSKRRTGLFKKANELSIMCDAEIAVVMFSPGDKPYSFGHPSVHVVADKFLQQNHASNVEPESSASHEVGDILGQHQQLSIVKCHISEEQKKATELDKREKEQEAAQLSQYKELQVSPALQRMVEDYVDAVEVSESMLLLAEEPVDLLVTMTKE</sequence>
<comment type="subcellular location">
    <subcellularLocation>
        <location evidence="1">Nucleus</location>
    </subcellularLocation>
</comment>
<accession>A0AA86VGS9</accession>
<dbReference type="SUPFAM" id="SSF55455">
    <property type="entry name" value="SRF-like"/>
    <property type="match status" value="1"/>
</dbReference>
<keyword evidence="5" id="KW-0539">Nucleus</keyword>